<feature type="domain" description="C2" evidence="3">
    <location>
        <begin position="924"/>
        <end position="1089"/>
    </location>
</feature>
<dbReference type="SMART" id="SM00239">
    <property type="entry name" value="C2"/>
    <property type="match status" value="1"/>
</dbReference>
<dbReference type="OMA" id="NADNIWF"/>
<dbReference type="InterPro" id="IPR035892">
    <property type="entry name" value="C2_domain_sf"/>
</dbReference>
<dbReference type="InterPro" id="IPR052434">
    <property type="entry name" value="Tectonic-like_complex_comp"/>
</dbReference>
<dbReference type="GO" id="GO:1905515">
    <property type="term" value="P:non-motile cilium assembly"/>
    <property type="evidence" value="ECO:0007669"/>
    <property type="project" value="TreeGrafter"/>
</dbReference>
<dbReference type="GO" id="GO:1904491">
    <property type="term" value="P:protein localization to ciliary transition zone"/>
    <property type="evidence" value="ECO:0007669"/>
    <property type="project" value="TreeGrafter"/>
</dbReference>
<protein>
    <recommendedName>
        <fullName evidence="3">C2 domain-containing protein</fullName>
    </recommendedName>
</protein>
<accession>T1J093</accession>
<reference evidence="5" key="1">
    <citation type="submission" date="2011-05" db="EMBL/GenBank/DDBJ databases">
        <authorList>
            <person name="Richards S.R."/>
            <person name="Qu J."/>
            <person name="Jiang H."/>
            <person name="Jhangiani S.N."/>
            <person name="Agravi P."/>
            <person name="Goodspeed R."/>
            <person name="Gross S."/>
            <person name="Mandapat C."/>
            <person name="Jackson L."/>
            <person name="Mathew T."/>
            <person name="Pu L."/>
            <person name="Thornton R."/>
            <person name="Saada N."/>
            <person name="Wilczek-Boney K.B."/>
            <person name="Lee S."/>
            <person name="Kovar C."/>
            <person name="Wu Y."/>
            <person name="Scherer S.E."/>
            <person name="Worley K.C."/>
            <person name="Muzny D.M."/>
            <person name="Gibbs R."/>
        </authorList>
    </citation>
    <scope>NUCLEOTIDE SEQUENCE</scope>
    <source>
        <strain evidence="5">Brora</strain>
    </source>
</reference>
<dbReference type="EMBL" id="JH431734">
    <property type="status" value="NOT_ANNOTATED_CDS"/>
    <property type="molecule type" value="Genomic_DNA"/>
</dbReference>
<dbReference type="Pfam" id="PF24656">
    <property type="entry name" value="CEPT76_peptidase"/>
    <property type="match status" value="1"/>
</dbReference>
<dbReference type="GO" id="GO:0035869">
    <property type="term" value="C:ciliary transition zone"/>
    <property type="evidence" value="ECO:0007669"/>
    <property type="project" value="TreeGrafter"/>
</dbReference>
<proteinExistence type="predicted"/>
<dbReference type="Proteomes" id="UP000014500">
    <property type="component" value="Unassembled WGS sequence"/>
</dbReference>
<name>T1J093_STRMM</name>
<reference evidence="4" key="2">
    <citation type="submission" date="2015-02" db="UniProtKB">
        <authorList>
            <consortium name="EnsemblMetazoa"/>
        </authorList>
    </citation>
    <scope>IDENTIFICATION</scope>
</reference>
<keyword evidence="1" id="KW-0175">Coiled coil</keyword>
<feature type="region of interest" description="Disordered" evidence="2">
    <location>
        <begin position="16"/>
        <end position="37"/>
    </location>
</feature>
<evidence type="ECO:0000313" key="4">
    <source>
        <dbReference type="EnsemblMetazoa" id="SMAR006936-PA"/>
    </source>
</evidence>
<dbReference type="STRING" id="126957.T1J093"/>
<dbReference type="PANTHER" id="PTHR20837:SF0">
    <property type="entry name" value="COILED-COIL AND C2 DOMAIN-CONTAINING PROTEIN 2A"/>
    <property type="match status" value="1"/>
</dbReference>
<dbReference type="InterPro" id="IPR041510">
    <property type="entry name" value="DUF5523"/>
</dbReference>
<dbReference type="HOGENOM" id="CLU_001707_0_0_1"/>
<dbReference type="Gene3D" id="2.60.40.150">
    <property type="entry name" value="C2 domain"/>
    <property type="match status" value="1"/>
</dbReference>
<feature type="coiled-coil region" evidence="1">
    <location>
        <begin position="418"/>
        <end position="452"/>
    </location>
</feature>
<organism evidence="4 5">
    <name type="scientific">Strigamia maritima</name>
    <name type="common">European centipede</name>
    <name type="synonym">Geophilus maritimus</name>
    <dbReference type="NCBI Taxonomy" id="126957"/>
    <lineage>
        <taxon>Eukaryota</taxon>
        <taxon>Metazoa</taxon>
        <taxon>Ecdysozoa</taxon>
        <taxon>Arthropoda</taxon>
        <taxon>Myriapoda</taxon>
        <taxon>Chilopoda</taxon>
        <taxon>Pleurostigmophora</taxon>
        <taxon>Geophilomorpha</taxon>
        <taxon>Linotaeniidae</taxon>
        <taxon>Strigamia</taxon>
    </lineage>
</organism>
<dbReference type="Pfam" id="PF00168">
    <property type="entry name" value="C2"/>
    <property type="match status" value="1"/>
</dbReference>
<dbReference type="eggNOG" id="KOG3639">
    <property type="taxonomic scope" value="Eukaryota"/>
</dbReference>
<evidence type="ECO:0000259" key="3">
    <source>
        <dbReference type="PROSITE" id="PS50004"/>
    </source>
</evidence>
<dbReference type="InterPro" id="IPR028928">
    <property type="entry name" value="CC2D2AN-C2"/>
</dbReference>
<dbReference type="InterPro" id="IPR056290">
    <property type="entry name" value="CEPT76/DRC7_peptidase-like_dom"/>
</dbReference>
<dbReference type="SUPFAM" id="SSF49562">
    <property type="entry name" value="C2 domain (Calcium/lipid-binding domain, CaLB)"/>
    <property type="match status" value="1"/>
</dbReference>
<dbReference type="PROSITE" id="PS50004">
    <property type="entry name" value="C2"/>
    <property type="match status" value="1"/>
</dbReference>
<dbReference type="PhylomeDB" id="T1J093"/>
<evidence type="ECO:0000313" key="5">
    <source>
        <dbReference type="Proteomes" id="UP000014500"/>
    </source>
</evidence>
<dbReference type="EnsemblMetazoa" id="SMAR006936-RA">
    <property type="protein sequence ID" value="SMAR006936-PA"/>
    <property type="gene ID" value="SMAR006936"/>
</dbReference>
<dbReference type="PANTHER" id="PTHR20837">
    <property type="entry name" value="CENTROSOMAL PROTEIN-RELATED"/>
    <property type="match status" value="1"/>
</dbReference>
<dbReference type="Pfam" id="PF17661">
    <property type="entry name" value="DUF5523"/>
    <property type="match status" value="1"/>
</dbReference>
<keyword evidence="5" id="KW-1185">Reference proteome</keyword>
<dbReference type="Pfam" id="PF24652">
    <property type="entry name" value="CEP76_C"/>
    <property type="match status" value="1"/>
</dbReference>
<evidence type="ECO:0000256" key="1">
    <source>
        <dbReference type="SAM" id="Coils"/>
    </source>
</evidence>
<dbReference type="Pfam" id="PF15625">
    <property type="entry name" value="CC2D2AN-C2"/>
    <property type="match status" value="1"/>
</dbReference>
<evidence type="ECO:0000256" key="2">
    <source>
        <dbReference type="SAM" id="MobiDB-lite"/>
    </source>
</evidence>
<dbReference type="InterPro" id="IPR056288">
    <property type="entry name" value="CEP76_C"/>
</dbReference>
<dbReference type="InterPro" id="IPR000008">
    <property type="entry name" value="C2_dom"/>
</dbReference>
<sequence>MKKVEFGYVDEIRDDRRTRRRESSEMMSTSGTMNLRENARNRIQRAKEKTQEKMRLKFLSEKSVTATRFDQVLEEESSNVDAAVQKVLGRRRLGTSGESEVDHVSSLDFFTREWTSESEKKGEVECLLYPSVTDQHLKADGVVRRFINGVKETNFWRRFVGLPQPPPPPPPILQLDESKLEPEPGPSCIEESESPTRAIEKVKISSHDLISSPVHWSSCSQVPAFVIPSHVRIKLEKQLYYFPSTKPPIVTGESGNVYSWCRNLEGEGFYVGQKARILSWNKNKIKNRLITEQSFKFFGADAELDQAVNPFLAFTFNRQKLSTDDEWADQLAPSIGMHLCSGINESGNRYQLDIHVKSIRFVHHHLFSVEHVLASKLMQLCEKLQQQENRDVISLINSRLQIVAAAIENISVEGEMMESDKRRRLQTYIQEIRQLRKQKDDEELLNRSLLKNILNLWKKIKDLRIKQGFINTDIAIQINRIDANFEEDQHNWKQEIQLEFEEEKLLHKVEKVLKERAKEKRKKKRKHQITDDDKFDRIKVLKNVRQKAMNQRRRPGEPKLQPVLTHGSVISASGCCSTGEQKRRAQVEKIKLLLRVLFNGKEVCRTFSKKFNDDFTINIEDTYNLHIFQKPEKIALQVYETWNFFKTNVIAEIYLPIPNSNTTSETAKFEEQNFSCESERTYAHEGVGSGANVNLNSQFECLFTHGIITCSTWWGMDVSGKVLCPLGSDDNKKIRDAIGAAGVVDRNQLGTWINESHLDPNDPANSAFLHLLRDSSEVEITEGAKHFRLNHLQKEFDFVLDDVIDKNPRLRLLQLRDQQIPEFQGLTMIPISTREIPSNIFDAYDRRQAEENVDFETDDVDTHRQRVQKLLEKIFNRIRTQHKTILFKTVLENIVAEEQVPDIRTLSLAMLHIVEPFRPLRPLRKEGKQIPTQLVSPPAINLLVTVVRGFNIPVRRDALRAPSTRRMMSAVSSFRSPKESLVALDPPVKPFVEISFQRHSVKTGIAEGSNPTWNQRLTLPIQIPTNFEIIHNVKDVLYLNIFDEVRTDVLEDERDRDVRVHERIERHWLGVLRIPFTTLYFNSRIEGTFKVETPPVYLGYLWNPDVSMEEGLRAPNATYLSLFITLDPGLPLTDKFEMKLEGEDPLLTAYADKWLSDLSKLNMRRVLKTFVINYEGCTVFIPRFIHPLNPPCEILDLKLPVYKTMELLARFVSLIPRHSISTIFSSMCDIWTTCDKMLTLMCGSDQEHAVLLCNYFLYLNQPAWLAFVAAIPEGPTAYVLTEKQGVYYLWRSTTGECFNCRDHFSPVTRIDCIVNQHNIWASTNTCMKPSQLTFKLHRTNLWKPFFTKAFLNPGLRTVQPEQLVYKQTNVSNLEKLESNIERTLRDKVMDWRSRHRTPWNRHCNRILKNVLPKLEQIRSQQMEQTDFIQEELADILTAYKVNGFPIDLPYVDMDLICESVYATGVHSFEHPDAEFSLGVYIHPYPNNIVAVWK</sequence>